<comment type="subcellular location">
    <subcellularLocation>
        <location evidence="1">Membrane</location>
        <topology evidence="1">Multi-pass membrane protein</topology>
    </subcellularLocation>
</comment>
<keyword evidence="4 5" id="KW-0472">Membrane</keyword>
<reference evidence="6" key="2">
    <citation type="submission" date="2020-09" db="EMBL/GenBank/DDBJ databases">
        <authorList>
            <person name="Sun Q."/>
            <person name="Kim S."/>
        </authorList>
    </citation>
    <scope>NUCLEOTIDE SEQUENCE</scope>
    <source>
        <strain evidence="6">KCTC 42651</strain>
    </source>
</reference>
<feature type="transmembrane region" description="Helical" evidence="5">
    <location>
        <begin position="69"/>
        <end position="87"/>
    </location>
</feature>
<reference evidence="6" key="1">
    <citation type="journal article" date="2014" name="Int. J. Syst. Evol. Microbiol.">
        <title>Complete genome sequence of Corynebacterium casei LMG S-19264T (=DSM 44701T), isolated from a smear-ripened cheese.</title>
        <authorList>
            <consortium name="US DOE Joint Genome Institute (JGI-PGF)"/>
            <person name="Walter F."/>
            <person name="Albersmeier A."/>
            <person name="Kalinowski J."/>
            <person name="Ruckert C."/>
        </authorList>
    </citation>
    <scope>NUCLEOTIDE SEQUENCE</scope>
    <source>
        <strain evidence="6">KCTC 42651</strain>
    </source>
</reference>
<feature type="transmembrane region" description="Helical" evidence="5">
    <location>
        <begin position="117"/>
        <end position="140"/>
    </location>
</feature>
<dbReference type="Gene3D" id="1.20.120.1630">
    <property type="match status" value="1"/>
</dbReference>
<dbReference type="GO" id="GO:0016020">
    <property type="term" value="C:membrane"/>
    <property type="evidence" value="ECO:0007669"/>
    <property type="project" value="UniProtKB-SubCell"/>
</dbReference>
<accession>A0A919CPH3</accession>
<proteinExistence type="predicted"/>
<gene>
    <name evidence="6" type="ORF">GCM10017083_23710</name>
</gene>
<evidence type="ECO:0000256" key="1">
    <source>
        <dbReference type="ARBA" id="ARBA00004141"/>
    </source>
</evidence>
<dbReference type="EMBL" id="BMZS01000005">
    <property type="protein sequence ID" value="GHD50453.1"/>
    <property type="molecule type" value="Genomic_DNA"/>
</dbReference>
<sequence>MDLPDPARIVILLVAAQRLAELAVARRNTARLMAEGAVEHGREHYPVIVALHAAWLTALALQAPGPVGAWWLALFLMLQAGRVWVLASLGRHWTTRIVTVPTAPLVRRGPYRWIRHPNYLVVALEIPVLALALGLPWMALGFGAANAAVLAWRIRIEDRALAGRRGIAGG</sequence>
<keyword evidence="3 5" id="KW-1133">Transmembrane helix</keyword>
<keyword evidence="2 5" id="KW-0812">Transmembrane</keyword>
<keyword evidence="7" id="KW-1185">Reference proteome</keyword>
<dbReference type="GO" id="GO:0004671">
    <property type="term" value="F:protein C-terminal S-isoprenylcysteine carboxyl O-methyltransferase activity"/>
    <property type="evidence" value="ECO:0007669"/>
    <property type="project" value="InterPro"/>
</dbReference>
<dbReference type="InterPro" id="IPR007269">
    <property type="entry name" value="ICMT_MeTrfase"/>
</dbReference>
<organism evidence="6 7">
    <name type="scientific">Thalassobaculum fulvum</name>
    <dbReference type="NCBI Taxonomy" id="1633335"/>
    <lineage>
        <taxon>Bacteria</taxon>
        <taxon>Pseudomonadati</taxon>
        <taxon>Pseudomonadota</taxon>
        <taxon>Alphaproteobacteria</taxon>
        <taxon>Rhodospirillales</taxon>
        <taxon>Thalassobaculaceae</taxon>
        <taxon>Thalassobaculum</taxon>
    </lineage>
</organism>
<evidence type="ECO:0000256" key="4">
    <source>
        <dbReference type="ARBA" id="ARBA00023136"/>
    </source>
</evidence>
<dbReference type="Proteomes" id="UP000630353">
    <property type="component" value="Unassembled WGS sequence"/>
</dbReference>
<evidence type="ECO:0000313" key="7">
    <source>
        <dbReference type="Proteomes" id="UP000630353"/>
    </source>
</evidence>
<dbReference type="AlphaFoldDB" id="A0A919CPH3"/>
<dbReference type="Pfam" id="PF04140">
    <property type="entry name" value="ICMT"/>
    <property type="match status" value="1"/>
</dbReference>
<evidence type="ECO:0000256" key="3">
    <source>
        <dbReference type="ARBA" id="ARBA00022989"/>
    </source>
</evidence>
<comment type="caution">
    <text evidence="6">The sequence shown here is derived from an EMBL/GenBank/DDBJ whole genome shotgun (WGS) entry which is preliminary data.</text>
</comment>
<name>A0A919CPH3_9PROT</name>
<evidence type="ECO:0000256" key="2">
    <source>
        <dbReference type="ARBA" id="ARBA00022692"/>
    </source>
</evidence>
<evidence type="ECO:0000313" key="6">
    <source>
        <dbReference type="EMBL" id="GHD50453.1"/>
    </source>
</evidence>
<evidence type="ECO:0000256" key="5">
    <source>
        <dbReference type="SAM" id="Phobius"/>
    </source>
</evidence>
<protein>
    <submittedName>
        <fullName evidence="6">Membrane protein</fullName>
    </submittedName>
</protein>
<dbReference type="RefSeq" id="WP_189989711.1">
    <property type="nucleotide sequence ID" value="NZ_BMZS01000005.1"/>
</dbReference>